<accession>A0ABX1ESL4</accession>
<sequence>MADDDSAALLQPFNGKAVLDCTGDRSTCAPCTLRSVLALARDEKTNRLVDAMNMAAIDTNPSCADFALFCARMLENLVVHHPNGVAMARAALLLAESKAPMQRMRRHLNG</sequence>
<dbReference type="RefSeq" id="WP_168046629.1">
    <property type="nucleotide sequence ID" value="NZ_JAATJR010000001.1"/>
</dbReference>
<proteinExistence type="predicted"/>
<keyword evidence="2" id="KW-1185">Reference proteome</keyword>
<name>A0ABX1ESL4_9PROT</name>
<protein>
    <submittedName>
        <fullName evidence="1">Uncharacterized protein</fullName>
    </submittedName>
</protein>
<gene>
    <name evidence="1" type="ORF">HB662_02080</name>
</gene>
<dbReference type="EMBL" id="JAAVTX010000001">
    <property type="protein sequence ID" value="NKE43547.1"/>
    <property type="molecule type" value="Genomic_DNA"/>
</dbReference>
<dbReference type="Proteomes" id="UP000765160">
    <property type="component" value="Unassembled WGS sequence"/>
</dbReference>
<comment type="caution">
    <text evidence="1">The sequence shown here is derived from an EMBL/GenBank/DDBJ whole genome shotgun (WGS) entry which is preliminary data.</text>
</comment>
<evidence type="ECO:0000313" key="2">
    <source>
        <dbReference type="Proteomes" id="UP000765160"/>
    </source>
</evidence>
<organism evidence="1 2">
    <name type="scientific">Falsiroseomonas frigidaquae</name>
    <dbReference type="NCBI Taxonomy" id="487318"/>
    <lineage>
        <taxon>Bacteria</taxon>
        <taxon>Pseudomonadati</taxon>
        <taxon>Pseudomonadota</taxon>
        <taxon>Alphaproteobacteria</taxon>
        <taxon>Acetobacterales</taxon>
        <taxon>Roseomonadaceae</taxon>
        <taxon>Falsiroseomonas</taxon>
    </lineage>
</organism>
<reference evidence="1 2" key="1">
    <citation type="submission" date="2020-03" db="EMBL/GenBank/DDBJ databases">
        <title>Roseomonas selenitidurans sp. nov. isolated from soil.</title>
        <authorList>
            <person name="Liu H."/>
        </authorList>
    </citation>
    <scope>NUCLEOTIDE SEQUENCE [LARGE SCALE GENOMIC DNA]</scope>
    <source>
        <strain evidence="1 2">JCM 15073</strain>
    </source>
</reference>
<evidence type="ECO:0000313" key="1">
    <source>
        <dbReference type="EMBL" id="NKE43547.1"/>
    </source>
</evidence>